<dbReference type="OrthoDB" id="9778341at2"/>
<reference evidence="9 10" key="1">
    <citation type="submission" date="2018-03" db="EMBL/GenBank/DDBJ databases">
        <authorList>
            <person name="Keele B.F."/>
        </authorList>
    </citation>
    <scope>NUCLEOTIDE SEQUENCE [LARGE SCALE GENOMIC DNA]</scope>
    <source>
        <strain evidence="9 10">YL28-9</strain>
    </source>
</reference>
<evidence type="ECO:0000256" key="1">
    <source>
        <dbReference type="ARBA" id="ARBA00004141"/>
    </source>
</evidence>
<evidence type="ECO:0000256" key="4">
    <source>
        <dbReference type="ARBA" id="ARBA00022801"/>
    </source>
</evidence>
<dbReference type="Proteomes" id="UP000240912">
    <property type="component" value="Unassembled WGS sequence"/>
</dbReference>
<feature type="transmembrane region" description="Helical" evidence="7">
    <location>
        <begin position="276"/>
        <end position="295"/>
    </location>
</feature>
<sequence length="509" mass="57898">MNVKWGYSPKAEKYVPLGDFSPERYLLVARLAAQNLGWKISYFSSSGLIAYTGLSWQSYSEEISVRIYGNFAVIKSECIGIQMLFNDYGKNERNLRLFFDDFEYAEFHLGPVWDEQLREFRAHAATQDPHYFEQAPLQVKDKIKNVFELLLPQKGYIVTPVLMVLNVLLAVIAFLLLTLKLQQEPNLFLFPDQVKIFFLGLGANNRELVLSGQVWRLLSYQFVHIGLAHLFFNMFALSYIGLMAENKLGSAKFLFIYLLGGVCGGMLSVATNEHIFMMGASGAIMAMFGAFLALIINKAFEKQANQALLISTSVVCAFMLLNGLRSERVDNAAHFGGFISGFMASFLLDERAPTASLLRPWLRYATVVFASGAYLALMYYSVPRYEHGQFRQLERTFTENIRGFNKLYRQDGGTGRAERLLLIRQDGIEAWQRNTRIVAEMNRLTLNKTTAVERRLYTAIAPRALRASRLLYKETASGSGAYRAEIDRLFREINQLRYDAGAELQALRR</sequence>
<keyword evidence="6 7" id="KW-0472">Membrane</keyword>
<keyword evidence="5 7" id="KW-1133">Transmembrane helix</keyword>
<accession>A0A2T3HNJ4</accession>
<evidence type="ECO:0000256" key="5">
    <source>
        <dbReference type="ARBA" id="ARBA00022989"/>
    </source>
</evidence>
<feature type="transmembrane region" description="Helical" evidence="7">
    <location>
        <begin position="156"/>
        <end position="179"/>
    </location>
</feature>
<gene>
    <name evidence="9" type="ORF">C7T94_04590</name>
</gene>
<comment type="subcellular location">
    <subcellularLocation>
        <location evidence="1">Membrane</location>
        <topology evidence="1">Multi-pass membrane protein</topology>
    </subcellularLocation>
</comment>
<dbReference type="GO" id="GO:0016020">
    <property type="term" value="C:membrane"/>
    <property type="evidence" value="ECO:0007669"/>
    <property type="project" value="UniProtKB-SubCell"/>
</dbReference>
<keyword evidence="4" id="KW-0378">Hydrolase</keyword>
<feature type="transmembrane region" description="Helical" evidence="7">
    <location>
        <begin position="331"/>
        <end position="349"/>
    </location>
</feature>
<dbReference type="InterPro" id="IPR050925">
    <property type="entry name" value="Rhomboid_protease_S54"/>
</dbReference>
<evidence type="ECO:0000256" key="2">
    <source>
        <dbReference type="ARBA" id="ARBA00009045"/>
    </source>
</evidence>
<proteinExistence type="inferred from homology"/>
<keyword evidence="10" id="KW-1185">Reference proteome</keyword>
<comment type="similarity">
    <text evidence="2">Belongs to the peptidase S54 family.</text>
</comment>
<dbReference type="SUPFAM" id="SSF144091">
    <property type="entry name" value="Rhomboid-like"/>
    <property type="match status" value="1"/>
</dbReference>
<feature type="transmembrane region" description="Helical" evidence="7">
    <location>
        <begin position="307"/>
        <end position="325"/>
    </location>
</feature>
<organism evidence="9 10">
    <name type="scientific">Pedobacter yulinensis</name>
    <dbReference type="NCBI Taxonomy" id="2126353"/>
    <lineage>
        <taxon>Bacteria</taxon>
        <taxon>Pseudomonadati</taxon>
        <taxon>Bacteroidota</taxon>
        <taxon>Sphingobacteriia</taxon>
        <taxon>Sphingobacteriales</taxon>
        <taxon>Sphingobacteriaceae</taxon>
        <taxon>Pedobacter</taxon>
    </lineage>
</organism>
<evidence type="ECO:0000313" key="9">
    <source>
        <dbReference type="EMBL" id="PST84020.1"/>
    </source>
</evidence>
<feature type="domain" description="Peptidase S54 rhomboid" evidence="8">
    <location>
        <begin position="212"/>
        <end position="348"/>
    </location>
</feature>
<dbReference type="PANTHER" id="PTHR43731">
    <property type="entry name" value="RHOMBOID PROTEASE"/>
    <property type="match status" value="1"/>
</dbReference>
<evidence type="ECO:0000256" key="3">
    <source>
        <dbReference type="ARBA" id="ARBA00022692"/>
    </source>
</evidence>
<evidence type="ECO:0000313" key="10">
    <source>
        <dbReference type="Proteomes" id="UP000240912"/>
    </source>
</evidence>
<feature type="transmembrane region" description="Helical" evidence="7">
    <location>
        <begin position="222"/>
        <end position="242"/>
    </location>
</feature>
<name>A0A2T3HNJ4_9SPHI</name>
<dbReference type="GO" id="GO:0004252">
    <property type="term" value="F:serine-type endopeptidase activity"/>
    <property type="evidence" value="ECO:0007669"/>
    <property type="project" value="InterPro"/>
</dbReference>
<evidence type="ECO:0000256" key="6">
    <source>
        <dbReference type="ARBA" id="ARBA00023136"/>
    </source>
</evidence>
<feature type="transmembrane region" description="Helical" evidence="7">
    <location>
        <begin position="361"/>
        <end position="382"/>
    </location>
</feature>
<protein>
    <recommendedName>
        <fullName evidence="8">Peptidase S54 rhomboid domain-containing protein</fullName>
    </recommendedName>
</protein>
<dbReference type="InterPro" id="IPR022764">
    <property type="entry name" value="Peptidase_S54_rhomboid_dom"/>
</dbReference>
<dbReference type="AlphaFoldDB" id="A0A2T3HNJ4"/>
<evidence type="ECO:0000256" key="7">
    <source>
        <dbReference type="SAM" id="Phobius"/>
    </source>
</evidence>
<feature type="transmembrane region" description="Helical" evidence="7">
    <location>
        <begin position="254"/>
        <end position="270"/>
    </location>
</feature>
<dbReference type="Gene3D" id="1.20.1540.10">
    <property type="entry name" value="Rhomboid-like"/>
    <property type="match status" value="1"/>
</dbReference>
<keyword evidence="3 7" id="KW-0812">Transmembrane</keyword>
<evidence type="ECO:0000259" key="8">
    <source>
        <dbReference type="Pfam" id="PF01694"/>
    </source>
</evidence>
<dbReference type="PANTHER" id="PTHR43731:SF14">
    <property type="entry name" value="PRESENILIN-ASSOCIATED RHOMBOID-LIKE PROTEIN, MITOCHONDRIAL"/>
    <property type="match status" value="1"/>
</dbReference>
<dbReference type="EMBL" id="PYLS01000004">
    <property type="protein sequence ID" value="PST84020.1"/>
    <property type="molecule type" value="Genomic_DNA"/>
</dbReference>
<dbReference type="Pfam" id="PF01694">
    <property type="entry name" value="Rhomboid"/>
    <property type="match status" value="1"/>
</dbReference>
<comment type="caution">
    <text evidence="9">The sequence shown here is derived from an EMBL/GenBank/DDBJ whole genome shotgun (WGS) entry which is preliminary data.</text>
</comment>
<dbReference type="InterPro" id="IPR035952">
    <property type="entry name" value="Rhomboid-like_sf"/>
</dbReference>
<dbReference type="RefSeq" id="WP_107214025.1">
    <property type="nucleotide sequence ID" value="NZ_KZ686268.1"/>
</dbReference>